<keyword evidence="1" id="KW-0472">Membrane</keyword>
<comment type="caution">
    <text evidence="2">The sequence shown here is derived from an EMBL/GenBank/DDBJ whole genome shotgun (WGS) entry which is preliminary data.</text>
</comment>
<accession>A0ABT9THU8</accession>
<dbReference type="Proteomes" id="UP001244563">
    <property type="component" value="Unassembled WGS sequence"/>
</dbReference>
<reference evidence="2 3" key="1">
    <citation type="submission" date="2023-07" db="EMBL/GenBank/DDBJ databases">
        <title>Sorghum-associated microbial communities from plants grown in Nebraska, USA.</title>
        <authorList>
            <person name="Schachtman D."/>
        </authorList>
    </citation>
    <scope>NUCLEOTIDE SEQUENCE [LARGE SCALE GENOMIC DNA]</scope>
    <source>
        <strain evidence="2 3">CC523</strain>
    </source>
</reference>
<evidence type="ECO:0000313" key="3">
    <source>
        <dbReference type="Proteomes" id="UP001244563"/>
    </source>
</evidence>
<feature type="transmembrane region" description="Helical" evidence="1">
    <location>
        <begin position="67"/>
        <end position="90"/>
    </location>
</feature>
<sequence>MGWMVGGWRVVMGYVVLSPVLIVLLSGGGGGPLGFLSALGSIPALTMVLTSLAGLPVRRIPRIRHWWIRYGEIAMVGVVLSIALTLYGYVVGHYRTVIDPEISVPITLYEPEWAYSLPGWFMLSFFATHMWIPPGWKKRTVTA</sequence>
<dbReference type="EMBL" id="JAUSSW010000001">
    <property type="protein sequence ID" value="MDQ0100631.1"/>
    <property type="molecule type" value="Genomic_DNA"/>
</dbReference>
<feature type="transmembrane region" description="Helical" evidence="1">
    <location>
        <begin position="7"/>
        <end position="27"/>
    </location>
</feature>
<keyword evidence="1" id="KW-1133">Transmembrane helix</keyword>
<keyword evidence="3" id="KW-1185">Reference proteome</keyword>
<name>A0ABT9THU8_PAENI</name>
<evidence type="ECO:0000256" key="1">
    <source>
        <dbReference type="SAM" id="Phobius"/>
    </source>
</evidence>
<proteinExistence type="predicted"/>
<protein>
    <submittedName>
        <fullName evidence="2">Uncharacterized protein</fullName>
    </submittedName>
</protein>
<organism evidence="2 3">
    <name type="scientific">Paenarthrobacter nicotinovorans</name>
    <name type="common">Arthrobacter nicotinovorans</name>
    <dbReference type="NCBI Taxonomy" id="29320"/>
    <lineage>
        <taxon>Bacteria</taxon>
        <taxon>Bacillati</taxon>
        <taxon>Actinomycetota</taxon>
        <taxon>Actinomycetes</taxon>
        <taxon>Micrococcales</taxon>
        <taxon>Micrococcaceae</taxon>
        <taxon>Paenarthrobacter</taxon>
    </lineage>
</organism>
<keyword evidence="1" id="KW-0812">Transmembrane</keyword>
<feature type="transmembrane region" description="Helical" evidence="1">
    <location>
        <begin position="113"/>
        <end position="132"/>
    </location>
</feature>
<feature type="transmembrane region" description="Helical" evidence="1">
    <location>
        <begin position="33"/>
        <end position="55"/>
    </location>
</feature>
<evidence type="ECO:0000313" key="2">
    <source>
        <dbReference type="EMBL" id="MDQ0100631.1"/>
    </source>
</evidence>
<gene>
    <name evidence="2" type="ORF">J2T10_000250</name>
</gene>